<evidence type="ECO:0000313" key="1">
    <source>
        <dbReference type="EMBL" id="KAF5900783.1"/>
    </source>
</evidence>
<keyword evidence="2" id="KW-1185">Reference proteome</keyword>
<dbReference type="EMBL" id="QNUK01000127">
    <property type="protein sequence ID" value="KAF5900783.1"/>
    <property type="molecule type" value="Genomic_DNA"/>
</dbReference>
<dbReference type="Proteomes" id="UP000727407">
    <property type="component" value="Unassembled WGS sequence"/>
</dbReference>
<gene>
    <name evidence="1" type="primary">ptpdc1</name>
    <name evidence="1" type="ORF">DAT39_009511</name>
</gene>
<reference evidence="1" key="1">
    <citation type="submission" date="2020-07" db="EMBL/GenBank/DDBJ databases">
        <title>Clarias magur genome sequencing, assembly and annotation.</title>
        <authorList>
            <person name="Kushwaha B."/>
            <person name="Kumar R."/>
            <person name="Das P."/>
            <person name="Joshi C.G."/>
            <person name="Kumar D."/>
            <person name="Nagpure N.S."/>
            <person name="Pandey M."/>
            <person name="Agarwal S."/>
            <person name="Srivastava S."/>
            <person name="Singh M."/>
            <person name="Sahoo L."/>
            <person name="Jayasankar P."/>
            <person name="Meher P.K."/>
            <person name="Koringa P.G."/>
            <person name="Iquebal M.A."/>
            <person name="Das S.P."/>
            <person name="Bit A."/>
            <person name="Patnaik S."/>
            <person name="Patel N."/>
            <person name="Shah T.M."/>
            <person name="Hinsu A."/>
            <person name="Jena J.K."/>
        </authorList>
    </citation>
    <scope>NUCLEOTIDE SEQUENCE</scope>
    <source>
        <strain evidence="1">CIFAMagur01</strain>
        <tissue evidence="1">Testis</tissue>
    </source>
</reference>
<name>A0A8J4XBJ6_CLAMG</name>
<dbReference type="AlphaFoldDB" id="A0A8J4XBJ6"/>
<accession>A0A8J4XBJ6</accession>
<organism evidence="1 2">
    <name type="scientific">Clarias magur</name>
    <name type="common">Asian catfish</name>
    <name type="synonym">Macropteronotus magur</name>
    <dbReference type="NCBI Taxonomy" id="1594786"/>
    <lineage>
        <taxon>Eukaryota</taxon>
        <taxon>Metazoa</taxon>
        <taxon>Chordata</taxon>
        <taxon>Craniata</taxon>
        <taxon>Vertebrata</taxon>
        <taxon>Euteleostomi</taxon>
        <taxon>Actinopterygii</taxon>
        <taxon>Neopterygii</taxon>
        <taxon>Teleostei</taxon>
        <taxon>Ostariophysi</taxon>
        <taxon>Siluriformes</taxon>
        <taxon>Clariidae</taxon>
        <taxon>Clarias</taxon>
    </lineage>
</organism>
<proteinExistence type="predicted"/>
<comment type="caution">
    <text evidence="1">The sequence shown here is derived from an EMBL/GenBank/DDBJ whole genome shotgun (WGS) entry which is preliminary data.</text>
</comment>
<protein>
    <submittedName>
        <fullName evidence="1">Protein tyrosine phosphatase domain-containing protein 1</fullName>
    </submittedName>
</protein>
<sequence>MRRSGSSDEHNAGVDDDLMAYESLFRGARSSWPGFRRAEGRLTAWNGPHYKSTRNAWAVGAARQLGHDPRSRTHCSRCGEMTG</sequence>
<evidence type="ECO:0000313" key="2">
    <source>
        <dbReference type="Proteomes" id="UP000727407"/>
    </source>
</evidence>
<feature type="non-terminal residue" evidence="1">
    <location>
        <position position="83"/>
    </location>
</feature>